<dbReference type="OMA" id="GPINAHA"/>
<protein>
    <submittedName>
        <fullName evidence="1">Head decoration protein</fullName>
    </submittedName>
</protein>
<evidence type="ECO:0000313" key="1">
    <source>
        <dbReference type="EMBL" id="QBY29083.1"/>
    </source>
</evidence>
<dbReference type="RefSeq" id="WP_012906771.1">
    <property type="nucleotide sequence ID" value="NZ_CAJTBI010000018.1"/>
</dbReference>
<dbReference type="EMBL" id="CP038008">
    <property type="protein sequence ID" value="QBY29083.1"/>
    <property type="molecule type" value="Genomic_DNA"/>
</dbReference>
<dbReference type="Pfam" id="PF02924">
    <property type="entry name" value="HDPD"/>
    <property type="match status" value="1"/>
</dbReference>
<dbReference type="InterPro" id="IPR004195">
    <property type="entry name" value="Head_decoration_D"/>
</dbReference>
<dbReference type="AlphaFoldDB" id="A0A482PGK6"/>
<dbReference type="SMR" id="A0A482PGK6"/>
<sequence length="135" mass="14405">MDQFGPNPFSPGMQSSLFVPDQLIAGTLQLVTDTVMIDAGNVLTRGTVLGMITDSGNYTACVKTAADGSQTPLAILVDDVDATDAEQQAGVYLMGEFNQNRVTIDKSWTMAEMKTALRPVAIFLRDSVQTPLSSS</sequence>
<reference evidence="1" key="1">
    <citation type="submission" date="2019-03" db="EMBL/GenBank/DDBJ databases">
        <title>Complete genome sequence of enteropathogenic Citrobacter rodentium strain DBS100.</title>
        <authorList>
            <person name="Popov G."/>
            <person name="Fiebig A."/>
            <person name="Shideler S."/>
            <person name="Coombes B."/>
            <person name="Savchenko A."/>
        </authorList>
    </citation>
    <scope>NUCLEOTIDE SEQUENCE</scope>
    <source>
        <strain evidence="1">DBS100</strain>
    </source>
</reference>
<proteinExistence type="predicted"/>
<dbReference type="Gene3D" id="2.40.300.10">
    <property type="entry name" value="Head decoration protein D"/>
    <property type="match status" value="1"/>
</dbReference>
<accession>A0A482PGK6</accession>
<gene>
    <name evidence="1" type="ORF">E2R62_09560</name>
</gene>
<name>A0A482PGK6_CITRO</name>
<organism evidence="1">
    <name type="scientific">Citrobacter rodentium</name>
    <dbReference type="NCBI Taxonomy" id="67825"/>
    <lineage>
        <taxon>Bacteria</taxon>
        <taxon>Pseudomonadati</taxon>
        <taxon>Pseudomonadota</taxon>
        <taxon>Gammaproteobacteria</taxon>
        <taxon>Enterobacterales</taxon>
        <taxon>Enterobacteriaceae</taxon>
        <taxon>Citrobacter</taxon>
    </lineage>
</organism>